<sequence>MPPLIRGAPLWPLLFTLLLTLTSITNSLCSVVKLSPVPREILWKALAKKGVRVAYIRYIKDMYQQASTSIDVLTEHIQELAPRCMFFAYDVVLLGELREELNGRLET</sequence>
<gene>
    <name evidence="2" type="ordered locus">MTR_4g045987</name>
</gene>
<keyword evidence="1" id="KW-0732">Signal</keyword>
<dbReference type="AlphaFoldDB" id="A0A072UJI9"/>
<keyword evidence="4" id="KW-1185">Reference proteome</keyword>
<evidence type="ECO:0000313" key="4">
    <source>
        <dbReference type="Proteomes" id="UP000002051"/>
    </source>
</evidence>
<protein>
    <submittedName>
        <fullName evidence="2">Transmembrane protein, putative</fullName>
    </submittedName>
</protein>
<evidence type="ECO:0000313" key="3">
    <source>
        <dbReference type="EnsemblPlants" id="KEH29601"/>
    </source>
</evidence>
<dbReference type="Proteomes" id="UP000002051">
    <property type="component" value="Chromosome 4"/>
</dbReference>
<reference evidence="2 4" key="1">
    <citation type="journal article" date="2011" name="Nature">
        <title>The Medicago genome provides insight into the evolution of rhizobial symbioses.</title>
        <authorList>
            <person name="Young N.D."/>
            <person name="Debelle F."/>
            <person name="Oldroyd G.E."/>
            <person name="Geurts R."/>
            <person name="Cannon S.B."/>
            <person name="Udvardi M.K."/>
            <person name="Benedito V.A."/>
            <person name="Mayer K.F."/>
            <person name="Gouzy J."/>
            <person name="Schoof H."/>
            <person name="Van de Peer Y."/>
            <person name="Proost S."/>
            <person name="Cook D.R."/>
            <person name="Meyers B.C."/>
            <person name="Spannagl M."/>
            <person name="Cheung F."/>
            <person name="De Mita S."/>
            <person name="Krishnakumar V."/>
            <person name="Gundlach H."/>
            <person name="Zhou S."/>
            <person name="Mudge J."/>
            <person name="Bharti A.K."/>
            <person name="Murray J.D."/>
            <person name="Naoumkina M.A."/>
            <person name="Rosen B."/>
            <person name="Silverstein K.A."/>
            <person name="Tang H."/>
            <person name="Rombauts S."/>
            <person name="Zhao P.X."/>
            <person name="Zhou P."/>
            <person name="Barbe V."/>
            <person name="Bardou P."/>
            <person name="Bechner M."/>
            <person name="Bellec A."/>
            <person name="Berger A."/>
            <person name="Berges H."/>
            <person name="Bidwell S."/>
            <person name="Bisseling T."/>
            <person name="Choisne N."/>
            <person name="Couloux A."/>
            <person name="Denny R."/>
            <person name="Deshpande S."/>
            <person name="Dai X."/>
            <person name="Doyle J.J."/>
            <person name="Dudez A.M."/>
            <person name="Farmer A.D."/>
            <person name="Fouteau S."/>
            <person name="Franken C."/>
            <person name="Gibelin C."/>
            <person name="Gish J."/>
            <person name="Goldstein S."/>
            <person name="Gonzalez A.J."/>
            <person name="Green P.J."/>
            <person name="Hallab A."/>
            <person name="Hartog M."/>
            <person name="Hua A."/>
            <person name="Humphray S.J."/>
            <person name="Jeong D.H."/>
            <person name="Jing Y."/>
            <person name="Jocker A."/>
            <person name="Kenton S.M."/>
            <person name="Kim D.J."/>
            <person name="Klee K."/>
            <person name="Lai H."/>
            <person name="Lang C."/>
            <person name="Lin S."/>
            <person name="Macmil S.L."/>
            <person name="Magdelenat G."/>
            <person name="Matthews L."/>
            <person name="McCorrison J."/>
            <person name="Monaghan E.L."/>
            <person name="Mun J.H."/>
            <person name="Najar F.Z."/>
            <person name="Nicholson C."/>
            <person name="Noirot C."/>
            <person name="O'Bleness M."/>
            <person name="Paule C.R."/>
            <person name="Poulain J."/>
            <person name="Prion F."/>
            <person name="Qin B."/>
            <person name="Qu C."/>
            <person name="Retzel E.F."/>
            <person name="Riddle C."/>
            <person name="Sallet E."/>
            <person name="Samain S."/>
            <person name="Samson N."/>
            <person name="Sanders I."/>
            <person name="Saurat O."/>
            <person name="Scarpelli C."/>
            <person name="Schiex T."/>
            <person name="Segurens B."/>
            <person name="Severin A.J."/>
            <person name="Sherrier D.J."/>
            <person name="Shi R."/>
            <person name="Sims S."/>
            <person name="Singer S.R."/>
            <person name="Sinharoy S."/>
            <person name="Sterck L."/>
            <person name="Viollet A."/>
            <person name="Wang B.B."/>
            <person name="Wang K."/>
            <person name="Wang M."/>
            <person name="Wang X."/>
            <person name="Warfsmann J."/>
            <person name="Weissenbach J."/>
            <person name="White D.D."/>
            <person name="White J.D."/>
            <person name="Wiley G.B."/>
            <person name="Wincker P."/>
            <person name="Xing Y."/>
            <person name="Yang L."/>
            <person name="Yao Z."/>
            <person name="Ying F."/>
            <person name="Zhai J."/>
            <person name="Zhou L."/>
            <person name="Zuber A."/>
            <person name="Denarie J."/>
            <person name="Dixon R.A."/>
            <person name="May G.D."/>
            <person name="Schwartz D.C."/>
            <person name="Rogers J."/>
            <person name="Quetier F."/>
            <person name="Town C.D."/>
            <person name="Roe B.A."/>
        </authorList>
    </citation>
    <scope>NUCLEOTIDE SEQUENCE [LARGE SCALE GENOMIC DNA]</scope>
    <source>
        <strain evidence="2">A17</strain>
        <strain evidence="3 4">cv. Jemalong A17</strain>
    </source>
</reference>
<keyword evidence="2" id="KW-0472">Membrane</keyword>
<dbReference type="EnsemblPlants" id="KEH29601">
    <property type="protein sequence ID" value="KEH29601"/>
    <property type="gene ID" value="MTR_4g045987"/>
</dbReference>
<keyword evidence="2" id="KW-0812">Transmembrane</keyword>
<reference evidence="2 4" key="2">
    <citation type="journal article" date="2014" name="BMC Genomics">
        <title>An improved genome release (version Mt4.0) for the model legume Medicago truncatula.</title>
        <authorList>
            <person name="Tang H."/>
            <person name="Krishnakumar V."/>
            <person name="Bidwell S."/>
            <person name="Rosen B."/>
            <person name="Chan A."/>
            <person name="Zhou S."/>
            <person name="Gentzbittel L."/>
            <person name="Childs K.L."/>
            <person name="Yandell M."/>
            <person name="Gundlach H."/>
            <person name="Mayer K.F."/>
            <person name="Schwartz D.C."/>
            <person name="Town C.D."/>
        </authorList>
    </citation>
    <scope>GENOME REANNOTATION</scope>
    <source>
        <strain evidence="2">A17</strain>
        <strain evidence="3 4">cv. Jemalong A17</strain>
    </source>
</reference>
<dbReference type="EMBL" id="CM001220">
    <property type="protein sequence ID" value="KEH29601.1"/>
    <property type="molecule type" value="Genomic_DNA"/>
</dbReference>
<proteinExistence type="predicted"/>
<reference evidence="3" key="3">
    <citation type="submission" date="2015-04" db="UniProtKB">
        <authorList>
            <consortium name="EnsemblPlants"/>
        </authorList>
    </citation>
    <scope>IDENTIFICATION</scope>
    <source>
        <strain evidence="3">cv. Jemalong A17</strain>
    </source>
</reference>
<feature type="signal peptide" evidence="1">
    <location>
        <begin position="1"/>
        <end position="27"/>
    </location>
</feature>
<evidence type="ECO:0000256" key="1">
    <source>
        <dbReference type="SAM" id="SignalP"/>
    </source>
</evidence>
<dbReference type="HOGENOM" id="CLU_2213826_0_0_1"/>
<accession>A0A072UJI9</accession>
<evidence type="ECO:0000313" key="2">
    <source>
        <dbReference type="EMBL" id="KEH29601.1"/>
    </source>
</evidence>
<feature type="chain" id="PRO_5014499728" evidence="1">
    <location>
        <begin position="28"/>
        <end position="107"/>
    </location>
</feature>
<name>A0A072UJI9_MEDTR</name>
<organism evidence="2 4">
    <name type="scientific">Medicago truncatula</name>
    <name type="common">Barrel medic</name>
    <name type="synonym">Medicago tribuloides</name>
    <dbReference type="NCBI Taxonomy" id="3880"/>
    <lineage>
        <taxon>Eukaryota</taxon>
        <taxon>Viridiplantae</taxon>
        <taxon>Streptophyta</taxon>
        <taxon>Embryophyta</taxon>
        <taxon>Tracheophyta</taxon>
        <taxon>Spermatophyta</taxon>
        <taxon>Magnoliopsida</taxon>
        <taxon>eudicotyledons</taxon>
        <taxon>Gunneridae</taxon>
        <taxon>Pentapetalae</taxon>
        <taxon>rosids</taxon>
        <taxon>fabids</taxon>
        <taxon>Fabales</taxon>
        <taxon>Fabaceae</taxon>
        <taxon>Papilionoideae</taxon>
        <taxon>50 kb inversion clade</taxon>
        <taxon>NPAAA clade</taxon>
        <taxon>Hologalegina</taxon>
        <taxon>IRL clade</taxon>
        <taxon>Trifolieae</taxon>
        <taxon>Medicago</taxon>
    </lineage>
</organism>
<dbReference type="STRING" id="3880.A0A072UJI9"/>